<dbReference type="InterPro" id="IPR051199">
    <property type="entry name" value="LPS_LOS_Heptosyltrfase"/>
</dbReference>
<proteinExistence type="predicted"/>
<organism evidence="3 4">
    <name type="scientific">Leptospirillum ferriphilum (strain ML-04)</name>
    <dbReference type="NCBI Taxonomy" id="1048260"/>
    <lineage>
        <taxon>Bacteria</taxon>
        <taxon>Pseudomonadati</taxon>
        <taxon>Nitrospirota</taxon>
        <taxon>Nitrospiria</taxon>
        <taxon>Nitrospirales</taxon>
        <taxon>Nitrospiraceae</taxon>
        <taxon>Leptospirillum</taxon>
    </lineage>
</organism>
<evidence type="ECO:0000256" key="2">
    <source>
        <dbReference type="ARBA" id="ARBA00022679"/>
    </source>
</evidence>
<dbReference type="GO" id="GO:0009244">
    <property type="term" value="P:lipopolysaccharide core region biosynthetic process"/>
    <property type="evidence" value="ECO:0007669"/>
    <property type="project" value="TreeGrafter"/>
</dbReference>
<dbReference type="Proteomes" id="UP000006177">
    <property type="component" value="Chromosome"/>
</dbReference>
<accession>J9ZBC8</accession>
<dbReference type="Pfam" id="PF01075">
    <property type="entry name" value="Glyco_transf_9"/>
    <property type="match status" value="1"/>
</dbReference>
<dbReference type="RefSeq" id="WP_014960976.1">
    <property type="nucleotide sequence ID" value="NC_018649.1"/>
</dbReference>
<evidence type="ECO:0000313" key="3">
    <source>
        <dbReference type="EMBL" id="AFS53466.1"/>
    </source>
</evidence>
<dbReference type="GO" id="GO:0005829">
    <property type="term" value="C:cytosol"/>
    <property type="evidence" value="ECO:0007669"/>
    <property type="project" value="TreeGrafter"/>
</dbReference>
<dbReference type="GO" id="GO:0008713">
    <property type="term" value="F:ADP-heptose-lipopolysaccharide heptosyltransferase activity"/>
    <property type="evidence" value="ECO:0007669"/>
    <property type="project" value="TreeGrafter"/>
</dbReference>
<keyword evidence="2" id="KW-0808">Transferase</keyword>
<dbReference type="KEGG" id="lfi:LFML04_1240"/>
<dbReference type="STRING" id="1048260.LFML04_1240"/>
<dbReference type="Gene3D" id="3.40.50.2000">
    <property type="entry name" value="Glycogen Phosphorylase B"/>
    <property type="match status" value="1"/>
</dbReference>
<keyword evidence="1" id="KW-0328">Glycosyltransferase</keyword>
<dbReference type="AlphaFoldDB" id="J9ZBC8"/>
<sequence>MDFPLLKVFPASVFSKNFKGSLYYLPIGQGLGDTANGLGLYRALSKRFPDALHIVYKDPRWDILTDQIQGDRTILRNYVTDFDYRRSSQTKGAHRKEQFDKLKKNLTRELKTLDGNGYRVAGDMASPERLAKGRSVFEEMWNEMGLILEEKEQRPWIPIDQKDWDESTNFLIIHKLKDVPFIVIAPHTEPDKRWPTIRFSELGKKLYSITGARIVVMGFRESESPTIPDALYAFDLSLPIISAIIAQSRLFIGHDSGLTHIAASFDIPVIDIMANRTLPPFEVRPLTPYANIIIEPEMGKKGFISMETVLSVALELFKIGAIRNPPCPVCCRPMDYTRYADSYGLARACVCGLTVWNEWEKESPKFYRLNVGKVTTSESFPDPGKGEILELAENDNDEFFLENSLRDYGRANSTIQVLFKEKGGVRKTPLEQFDSPAHGDIVWSFDSVLFLFQQIDFYLSDVRILGPEKFLLTFSRDIFPGKSVRVPWCGKSVKLKNIHEYFSYYAWSAWCTPERWEYPIKMAEKKEDFKVAKNLSIQSWGYLKKARTISRIIRYSGKEFYASIRSLI</sequence>
<dbReference type="SUPFAM" id="SSF53756">
    <property type="entry name" value="UDP-Glycosyltransferase/glycogen phosphorylase"/>
    <property type="match status" value="1"/>
</dbReference>
<dbReference type="HOGENOM" id="CLU_479663_0_0_0"/>
<dbReference type="PANTHER" id="PTHR30160">
    <property type="entry name" value="TETRAACYLDISACCHARIDE 4'-KINASE-RELATED"/>
    <property type="match status" value="1"/>
</dbReference>
<evidence type="ECO:0008006" key="5">
    <source>
        <dbReference type="Google" id="ProtNLM"/>
    </source>
</evidence>
<gene>
    <name evidence="3" type="ordered locus">LFML04_1240</name>
</gene>
<reference evidence="3 4" key="1">
    <citation type="journal article" date="2011" name="J. Microbiol.">
        <title>Complete genome of Leptospirillum ferriphilum ML-04 provides insight into its physiology and environmental adaptation.</title>
        <authorList>
            <person name="Mi S."/>
            <person name="Song J."/>
            <person name="Lin J."/>
            <person name="Che Y."/>
            <person name="Zheng H."/>
            <person name="Lin J."/>
        </authorList>
    </citation>
    <scope>NUCLEOTIDE SEQUENCE [LARGE SCALE GENOMIC DNA]</scope>
    <source>
        <strain evidence="3 4">ML-04</strain>
    </source>
</reference>
<protein>
    <recommendedName>
        <fullName evidence="5">Heptosyltransferase family protein</fullName>
    </recommendedName>
</protein>
<dbReference type="EMBL" id="CP002919">
    <property type="protein sequence ID" value="AFS53466.1"/>
    <property type="molecule type" value="Genomic_DNA"/>
</dbReference>
<dbReference type="InterPro" id="IPR002201">
    <property type="entry name" value="Glyco_trans_9"/>
</dbReference>
<dbReference type="PATRIC" id="fig|1048260.3.peg.1347"/>
<evidence type="ECO:0000313" key="4">
    <source>
        <dbReference type="Proteomes" id="UP000006177"/>
    </source>
</evidence>
<evidence type="ECO:0000256" key="1">
    <source>
        <dbReference type="ARBA" id="ARBA00022676"/>
    </source>
</evidence>
<name>J9ZBC8_LEPFM</name>